<dbReference type="GO" id="GO:0003723">
    <property type="term" value="F:RNA binding"/>
    <property type="evidence" value="ECO:0007669"/>
    <property type="project" value="TreeGrafter"/>
</dbReference>
<keyword evidence="3" id="KW-0269">Exonuclease</keyword>
<dbReference type="PANTHER" id="PTHR12341">
    <property type="entry name" value="5'-&gt;3' EXORIBONUCLEASE"/>
    <property type="match status" value="1"/>
</dbReference>
<accession>A0A6C0EFG3</accession>
<evidence type="ECO:0000256" key="4">
    <source>
        <dbReference type="ARBA" id="ARBA00038299"/>
    </source>
</evidence>
<dbReference type="Gene3D" id="3.40.50.12390">
    <property type="match status" value="1"/>
</dbReference>
<dbReference type="InterPro" id="IPR027073">
    <property type="entry name" value="5_3_exoribonuclease"/>
</dbReference>
<dbReference type="Gene3D" id="1.25.40.1050">
    <property type="match status" value="1"/>
</dbReference>
<dbReference type="InterPro" id="IPR029060">
    <property type="entry name" value="PIN-like_dom_sf"/>
</dbReference>
<evidence type="ECO:0000259" key="5">
    <source>
        <dbReference type="Pfam" id="PF03159"/>
    </source>
</evidence>
<feature type="domain" description="Xrn1 helical" evidence="6">
    <location>
        <begin position="277"/>
        <end position="334"/>
    </location>
</feature>
<evidence type="ECO:0008006" key="8">
    <source>
        <dbReference type="Google" id="ProtNLM"/>
    </source>
</evidence>
<evidence type="ECO:0000256" key="1">
    <source>
        <dbReference type="ARBA" id="ARBA00022722"/>
    </source>
</evidence>
<dbReference type="Pfam" id="PF03159">
    <property type="entry name" value="XRN_N"/>
    <property type="match status" value="1"/>
</dbReference>
<dbReference type="EMBL" id="MN739813">
    <property type="protein sequence ID" value="QHT27160.1"/>
    <property type="molecule type" value="Genomic_DNA"/>
</dbReference>
<evidence type="ECO:0000256" key="3">
    <source>
        <dbReference type="ARBA" id="ARBA00022839"/>
    </source>
</evidence>
<dbReference type="AlphaFoldDB" id="A0A6C0EFG3"/>
<feature type="domain" description="Xrn1 helical" evidence="6">
    <location>
        <begin position="378"/>
        <end position="606"/>
    </location>
</feature>
<dbReference type="SUPFAM" id="SSF88723">
    <property type="entry name" value="PIN domain-like"/>
    <property type="match status" value="1"/>
</dbReference>
<comment type="similarity">
    <text evidence="4">Belongs to the 5'-3' exonuclease family.</text>
</comment>
<evidence type="ECO:0000256" key="2">
    <source>
        <dbReference type="ARBA" id="ARBA00022801"/>
    </source>
</evidence>
<protein>
    <recommendedName>
        <fullName evidence="8">Xrn1 N-terminal domain-containing protein</fullName>
    </recommendedName>
</protein>
<dbReference type="Pfam" id="PF17846">
    <property type="entry name" value="XRN_M"/>
    <property type="match status" value="2"/>
</dbReference>
<keyword evidence="2" id="KW-0378">Hydrolase</keyword>
<dbReference type="GO" id="GO:0000956">
    <property type="term" value="P:nuclear-transcribed mRNA catabolic process"/>
    <property type="evidence" value="ECO:0007669"/>
    <property type="project" value="TreeGrafter"/>
</dbReference>
<keyword evidence="1" id="KW-0540">Nuclease</keyword>
<dbReference type="PANTHER" id="PTHR12341:SF7">
    <property type="entry name" value="5'-3' EXORIBONUCLEASE 1"/>
    <property type="match status" value="1"/>
</dbReference>
<dbReference type="GO" id="GO:0004534">
    <property type="term" value="F:5'-3' RNA exonuclease activity"/>
    <property type="evidence" value="ECO:0007669"/>
    <property type="project" value="TreeGrafter"/>
</dbReference>
<sequence length="607" mass="73026">MGVPGFFSWLKKKYKNKKFVFIKEFIKNTNIIQENSFLQKEISEIDCLLIDTNCLIHPVSFKIQNENLNLNDYSKLKNKIFNAIKEYILKIIDHVDPKKYIYIAIDGVAPLAKVKQQRQRRFKSTADKKLWDNIKKKHSRPIHTPLWNNSSVTPGTEFMEELHQYLLNWLKNLNKTNIIYSSYLSPGEGEHKLLQFIRSNQLNNNNYSYVIYGLDADLIFLALSTNCNKIYLLRESNEIDNGSDDILTYVSINIMKELIINTITNYYNNKYLSTIIFDNENIINDFIFMCYFLGNDFLPHIPSLNIHQNGIEYLIINYIDTINEILNEYKTIQYLLINENYPKLNKKSLDVLELSTEISCNINYLFLEKFLFKLSNQEENNLKSNLNKKFQIYHNKVNFNDPYEKEIFRIENLQFKIKDPIQLGLDNHTEWRIRYYKHYWNIEDDKIEEFSENLVKNYLIGLKWISLYYFDKCPSWDWYYPFDYPPFLSDIYKYYNKINYNKIKFKLGKPIKPLLQLLIVLPIQLNYLLPYNFNKITYENNEIKYLYPYEFEQDFINKKKHWMAIPILPQLNIDLVKKIYLKYKMKLSTEEKLRNVIIDNFIFLEKS</sequence>
<evidence type="ECO:0000259" key="6">
    <source>
        <dbReference type="Pfam" id="PF17846"/>
    </source>
</evidence>
<dbReference type="InterPro" id="IPR041412">
    <property type="entry name" value="Xrn1_helical"/>
</dbReference>
<proteinExistence type="inferred from homology"/>
<name>A0A6C0EFG3_9ZZZZ</name>
<dbReference type="InterPro" id="IPR004859">
    <property type="entry name" value="Xrn1_N"/>
</dbReference>
<organism evidence="7">
    <name type="scientific">viral metagenome</name>
    <dbReference type="NCBI Taxonomy" id="1070528"/>
    <lineage>
        <taxon>unclassified sequences</taxon>
        <taxon>metagenomes</taxon>
        <taxon>organismal metagenomes</taxon>
    </lineage>
</organism>
<dbReference type="GO" id="GO:0005634">
    <property type="term" value="C:nucleus"/>
    <property type="evidence" value="ECO:0007669"/>
    <property type="project" value="TreeGrafter"/>
</dbReference>
<feature type="domain" description="Xrn1 N-terminal" evidence="5">
    <location>
        <begin position="1"/>
        <end position="235"/>
    </location>
</feature>
<reference evidence="7" key="1">
    <citation type="journal article" date="2020" name="Nature">
        <title>Giant virus diversity and host interactions through global metagenomics.</title>
        <authorList>
            <person name="Schulz F."/>
            <person name="Roux S."/>
            <person name="Paez-Espino D."/>
            <person name="Jungbluth S."/>
            <person name="Walsh D.A."/>
            <person name="Denef V.J."/>
            <person name="McMahon K.D."/>
            <person name="Konstantinidis K.T."/>
            <person name="Eloe-Fadrosh E.A."/>
            <person name="Kyrpides N.C."/>
            <person name="Woyke T."/>
        </authorList>
    </citation>
    <scope>NUCLEOTIDE SEQUENCE</scope>
    <source>
        <strain evidence="7">GVMAG-M-3300023179-2</strain>
    </source>
</reference>
<evidence type="ECO:0000313" key="7">
    <source>
        <dbReference type="EMBL" id="QHT27160.1"/>
    </source>
</evidence>